<accession>A0AB39HA65</accession>
<dbReference type="InterPro" id="IPR000847">
    <property type="entry name" value="LysR_HTH_N"/>
</dbReference>
<sequence>MLDKMAFFVRVIRSGSISAAARQCQISISAGSRWLQELEQHFGTRLCHRTNRLLEPTAAGLTLYQEFAPLTDKAQQITRTLEDFQDSSKGHIHIACTPVYANHYLMDKIRRYRQDKPGVTFNITVTPWALDLATQSDLMISANAHFQGYREKDLLLVKREIMTSPFVVVASPNYLKQHTYPKTPEDLCHHACLYASTLTGSNDWIFGQQQETSLIKVPKTIEINDSDLLLQGALNDLGIAYLPHFVVEPALKNNQLEQILTDYHTSTWSLNLYYHSAKNASAISQDFKQFLLTSG</sequence>
<evidence type="ECO:0000256" key="4">
    <source>
        <dbReference type="ARBA" id="ARBA00023163"/>
    </source>
</evidence>
<dbReference type="PANTHER" id="PTHR30537">
    <property type="entry name" value="HTH-TYPE TRANSCRIPTIONAL REGULATOR"/>
    <property type="match status" value="1"/>
</dbReference>
<dbReference type="GO" id="GO:0043565">
    <property type="term" value="F:sequence-specific DNA binding"/>
    <property type="evidence" value="ECO:0007669"/>
    <property type="project" value="TreeGrafter"/>
</dbReference>
<dbReference type="Pfam" id="PF03466">
    <property type="entry name" value="LysR_substrate"/>
    <property type="match status" value="1"/>
</dbReference>
<protein>
    <submittedName>
        <fullName evidence="6">LysR family transcriptional regulator</fullName>
    </submittedName>
</protein>
<dbReference type="KEGG" id="vih:AB0763_00805"/>
<dbReference type="Gene3D" id="3.40.190.290">
    <property type="match status" value="1"/>
</dbReference>
<keyword evidence="4" id="KW-0804">Transcription</keyword>
<evidence type="ECO:0000256" key="1">
    <source>
        <dbReference type="ARBA" id="ARBA00009437"/>
    </source>
</evidence>
<dbReference type="GO" id="GO:0003700">
    <property type="term" value="F:DNA-binding transcription factor activity"/>
    <property type="evidence" value="ECO:0007669"/>
    <property type="project" value="InterPro"/>
</dbReference>
<name>A0AB39HA65_9VIBR</name>
<dbReference type="InterPro" id="IPR036388">
    <property type="entry name" value="WH-like_DNA-bd_sf"/>
</dbReference>
<feature type="domain" description="HTH lysR-type" evidence="5">
    <location>
        <begin position="1"/>
        <end position="57"/>
    </location>
</feature>
<proteinExistence type="inferred from homology"/>
<organism evidence="6">
    <name type="scientific">Vibrio sp. HB236076</name>
    <dbReference type="NCBI Taxonomy" id="3232307"/>
    <lineage>
        <taxon>Bacteria</taxon>
        <taxon>Pseudomonadati</taxon>
        <taxon>Pseudomonadota</taxon>
        <taxon>Gammaproteobacteria</taxon>
        <taxon>Vibrionales</taxon>
        <taxon>Vibrionaceae</taxon>
        <taxon>Vibrio</taxon>
    </lineage>
</organism>
<dbReference type="SUPFAM" id="SSF46785">
    <property type="entry name" value="Winged helix' DNA-binding domain"/>
    <property type="match status" value="1"/>
</dbReference>
<dbReference type="InterPro" id="IPR005119">
    <property type="entry name" value="LysR_subst-bd"/>
</dbReference>
<dbReference type="AlphaFoldDB" id="A0AB39HA65"/>
<gene>
    <name evidence="6" type="ORF">AB0763_00805</name>
</gene>
<evidence type="ECO:0000313" key="6">
    <source>
        <dbReference type="EMBL" id="XDK25226.1"/>
    </source>
</evidence>
<dbReference type="PANTHER" id="PTHR30537:SF5">
    <property type="entry name" value="HTH-TYPE TRANSCRIPTIONAL ACTIVATOR TTDR-RELATED"/>
    <property type="match status" value="1"/>
</dbReference>
<dbReference type="CDD" id="cd08422">
    <property type="entry name" value="PBP2_CrgA_like"/>
    <property type="match status" value="1"/>
</dbReference>
<comment type="similarity">
    <text evidence="1">Belongs to the LysR transcriptional regulatory family.</text>
</comment>
<dbReference type="PROSITE" id="PS50931">
    <property type="entry name" value="HTH_LYSR"/>
    <property type="match status" value="1"/>
</dbReference>
<dbReference type="InterPro" id="IPR036390">
    <property type="entry name" value="WH_DNA-bd_sf"/>
</dbReference>
<dbReference type="SUPFAM" id="SSF53850">
    <property type="entry name" value="Periplasmic binding protein-like II"/>
    <property type="match status" value="1"/>
</dbReference>
<keyword evidence="2" id="KW-0805">Transcription regulation</keyword>
<dbReference type="InterPro" id="IPR058163">
    <property type="entry name" value="LysR-type_TF_proteobact-type"/>
</dbReference>
<dbReference type="EMBL" id="CP162601">
    <property type="protein sequence ID" value="XDK25226.1"/>
    <property type="molecule type" value="Genomic_DNA"/>
</dbReference>
<keyword evidence="3" id="KW-0238">DNA-binding</keyword>
<dbReference type="Pfam" id="PF00126">
    <property type="entry name" value="HTH_1"/>
    <property type="match status" value="1"/>
</dbReference>
<evidence type="ECO:0000256" key="3">
    <source>
        <dbReference type="ARBA" id="ARBA00023125"/>
    </source>
</evidence>
<evidence type="ECO:0000259" key="5">
    <source>
        <dbReference type="PROSITE" id="PS50931"/>
    </source>
</evidence>
<dbReference type="RefSeq" id="WP_306101887.1">
    <property type="nucleotide sequence ID" value="NZ_CP162601.1"/>
</dbReference>
<dbReference type="Gene3D" id="1.10.10.10">
    <property type="entry name" value="Winged helix-like DNA-binding domain superfamily/Winged helix DNA-binding domain"/>
    <property type="match status" value="1"/>
</dbReference>
<evidence type="ECO:0000256" key="2">
    <source>
        <dbReference type="ARBA" id="ARBA00023015"/>
    </source>
</evidence>
<reference evidence="6" key="1">
    <citation type="submission" date="2024-07" db="EMBL/GenBank/DDBJ databases">
        <title>Genome Analysis of a Potential Novel Vibrio Species Secreting pH- and Thermo-stable Alginate Lyase and its Application in Producing Alginate Oligosaccharides.</title>
        <authorList>
            <person name="Huang H."/>
            <person name="Bao K."/>
        </authorList>
    </citation>
    <scope>NUCLEOTIDE SEQUENCE</scope>
    <source>
        <strain evidence="6">HB236076</strain>
    </source>
</reference>
<dbReference type="GO" id="GO:0006351">
    <property type="term" value="P:DNA-templated transcription"/>
    <property type="evidence" value="ECO:0007669"/>
    <property type="project" value="TreeGrafter"/>
</dbReference>